<comment type="catalytic activity">
    <reaction evidence="2 6">
        <text>glutathione + H2O = L-cysteinylglycine + L-glutamate</text>
        <dbReference type="Rhea" id="RHEA:28807"/>
        <dbReference type="ChEBI" id="CHEBI:15377"/>
        <dbReference type="ChEBI" id="CHEBI:29985"/>
        <dbReference type="ChEBI" id="CHEBI:57925"/>
        <dbReference type="ChEBI" id="CHEBI:61694"/>
        <dbReference type="EC" id="3.4.19.13"/>
    </reaction>
</comment>
<keyword evidence="6" id="KW-0012">Acyltransferase</keyword>
<dbReference type="GO" id="GO:0006750">
    <property type="term" value="P:glutathione biosynthetic process"/>
    <property type="evidence" value="ECO:0007669"/>
    <property type="project" value="UniProtKB-KW"/>
</dbReference>
<feature type="binding site" evidence="5">
    <location>
        <position position="433"/>
    </location>
    <ligand>
        <name>L-glutamate</name>
        <dbReference type="ChEBI" id="CHEBI:29985"/>
    </ligand>
</feature>
<dbReference type="EMBL" id="LSEF01000006">
    <property type="protein sequence ID" value="OAF20144.1"/>
    <property type="molecule type" value="Genomic_DNA"/>
</dbReference>
<feature type="active site" description="Nucleophile" evidence="4">
    <location>
        <position position="350"/>
    </location>
</feature>
<accession>A0A176ZIY8</accession>
<dbReference type="Pfam" id="PF01019">
    <property type="entry name" value="G_glu_transpept"/>
    <property type="match status" value="1"/>
</dbReference>
<keyword evidence="6 7" id="KW-0808">Transferase</keyword>
<gene>
    <name evidence="7" type="ORF">AXW67_33805</name>
</gene>
<dbReference type="Gene3D" id="3.60.20.40">
    <property type="match status" value="1"/>
</dbReference>
<protein>
    <recommendedName>
        <fullName evidence="6">Glutathione hydrolase proenzyme</fullName>
        <ecNumber evidence="6">2.3.2.2</ecNumber>
        <ecNumber evidence="6">3.4.19.13</ecNumber>
    </recommendedName>
    <component>
        <recommendedName>
            <fullName evidence="6">Glutathione hydrolase large chain</fullName>
        </recommendedName>
    </component>
    <component>
        <recommendedName>
            <fullName evidence="6">Glutathione hydrolase small chain</fullName>
        </recommendedName>
    </component>
</protein>
<proteinExistence type="inferred from homology"/>
<dbReference type="EC" id="3.4.19.13" evidence="6"/>
<evidence type="ECO:0000256" key="6">
    <source>
        <dbReference type="RuleBase" id="RU368036"/>
    </source>
</evidence>
<dbReference type="InterPro" id="IPR043138">
    <property type="entry name" value="GGT_lsub"/>
</dbReference>
<reference evidence="7 8" key="1">
    <citation type="submission" date="2016-02" db="EMBL/GenBank/DDBJ databases">
        <title>Draft genome sequence of the strain BR 10247T Bradyrhizobium neotropicale isolated from nodules of Centrolobium paraense.</title>
        <authorList>
            <person name="Simoes-Araujo J.L."/>
            <person name="Barauna A.C."/>
            <person name="Silva K."/>
            <person name="Zilli J.E."/>
        </authorList>
    </citation>
    <scope>NUCLEOTIDE SEQUENCE [LARGE SCALE GENOMIC DNA]</scope>
    <source>
        <strain evidence="7 8">BR 10247</strain>
    </source>
</reference>
<dbReference type="GO" id="GO:0006751">
    <property type="term" value="P:glutathione catabolic process"/>
    <property type="evidence" value="ECO:0007669"/>
    <property type="project" value="UniProtKB-UniRule"/>
</dbReference>
<dbReference type="GO" id="GO:0103068">
    <property type="term" value="F:leukotriene C4 gamma-glutamyl transferase activity"/>
    <property type="evidence" value="ECO:0007669"/>
    <property type="project" value="UniProtKB-EC"/>
</dbReference>
<comment type="similarity">
    <text evidence="6">Belongs to the gamma-glutamyltransferase family.</text>
</comment>
<comment type="PTM">
    <text evidence="6">Cleaved by autocatalysis into a large and a small subunit.</text>
</comment>
<organism evidence="7 8">
    <name type="scientific">Bradyrhizobium neotropicale</name>
    <dbReference type="NCBI Taxonomy" id="1497615"/>
    <lineage>
        <taxon>Bacteria</taxon>
        <taxon>Pseudomonadati</taxon>
        <taxon>Pseudomonadota</taxon>
        <taxon>Alphaproteobacteria</taxon>
        <taxon>Hyphomicrobiales</taxon>
        <taxon>Nitrobacteraceae</taxon>
        <taxon>Bradyrhizobium</taxon>
    </lineage>
</organism>
<dbReference type="Proteomes" id="UP000077173">
    <property type="component" value="Unassembled WGS sequence"/>
</dbReference>
<dbReference type="PANTHER" id="PTHR43881:SF1">
    <property type="entry name" value="GAMMA-GLUTAMYLTRANSPEPTIDASE (AFU_ORTHOLOGUE AFUA_4G13580)"/>
    <property type="match status" value="1"/>
</dbReference>
<dbReference type="SUPFAM" id="SSF56235">
    <property type="entry name" value="N-terminal nucleophile aminohydrolases (Ntn hydrolases)"/>
    <property type="match status" value="1"/>
</dbReference>
<dbReference type="InterPro" id="IPR052896">
    <property type="entry name" value="GGT-like_enzyme"/>
</dbReference>
<keyword evidence="8" id="KW-1185">Reference proteome</keyword>
<dbReference type="GO" id="GO:0036374">
    <property type="term" value="F:glutathione hydrolase activity"/>
    <property type="evidence" value="ECO:0007669"/>
    <property type="project" value="UniProtKB-UniRule"/>
</dbReference>
<dbReference type="InterPro" id="IPR000101">
    <property type="entry name" value="GGT_peptidase"/>
</dbReference>
<dbReference type="Gene3D" id="1.10.246.130">
    <property type="match status" value="1"/>
</dbReference>
<keyword evidence="6" id="KW-0317">Glutathione biosynthesis</keyword>
<name>A0A176ZIY8_9BRAD</name>
<evidence type="ECO:0000313" key="8">
    <source>
        <dbReference type="Proteomes" id="UP000077173"/>
    </source>
</evidence>
<dbReference type="PANTHER" id="PTHR43881">
    <property type="entry name" value="GAMMA-GLUTAMYLTRANSPEPTIDASE (AFU_ORTHOLOGUE AFUA_4G13580)"/>
    <property type="match status" value="1"/>
</dbReference>
<dbReference type="AlphaFoldDB" id="A0A176ZIY8"/>
<evidence type="ECO:0000313" key="7">
    <source>
        <dbReference type="EMBL" id="OAF20144.1"/>
    </source>
</evidence>
<evidence type="ECO:0000256" key="2">
    <source>
        <dbReference type="ARBA" id="ARBA00001089"/>
    </source>
</evidence>
<dbReference type="NCBIfam" id="TIGR00066">
    <property type="entry name" value="g_glut_trans"/>
    <property type="match status" value="1"/>
</dbReference>
<evidence type="ECO:0000256" key="4">
    <source>
        <dbReference type="PIRSR" id="PIRSR600101-1"/>
    </source>
</evidence>
<dbReference type="EC" id="2.3.2.2" evidence="6"/>
<evidence type="ECO:0000256" key="5">
    <source>
        <dbReference type="PIRSR" id="PIRSR600101-2"/>
    </source>
</evidence>
<evidence type="ECO:0000256" key="3">
    <source>
        <dbReference type="ARBA" id="ARBA00047417"/>
    </source>
</evidence>
<keyword evidence="6" id="KW-0865">Zymogen</keyword>
<comment type="pathway">
    <text evidence="6">Sulfur metabolism; glutathione metabolism.</text>
</comment>
<dbReference type="PRINTS" id="PR01210">
    <property type="entry name" value="GGTRANSPTASE"/>
</dbReference>
<dbReference type="InterPro" id="IPR043137">
    <property type="entry name" value="GGT_ssub_C"/>
</dbReference>
<evidence type="ECO:0000256" key="1">
    <source>
        <dbReference type="ARBA" id="ARBA00001049"/>
    </source>
</evidence>
<keyword evidence="6" id="KW-0378">Hydrolase</keyword>
<comment type="subunit">
    <text evidence="6">This enzyme consists of two polypeptide chains, which are synthesized in precursor form from a single polypeptide.</text>
</comment>
<sequence length="528" mass="56284">MRDFQSPGRSEAFGVNGMAATTHPLATLAAIDVLREGGNAIDAAVAAGAMLAVVEPTQTGVGGDCFVLLKREGQPVIALNGSGAAPSAASVERLAEAGVTTLDPESAHTVTVPGAVRTWARLAEDYGTLDLARLLAPAIAAAEKGYPVAERLARDWARHMPKLSRLAATTSVFLPRGEAPAPGDLHAQPMLARTLRDVARQGADVFYEGWIAESIVKALRSLGGFHTVEDFAAFRPRYEKPISASYRGFELWECPPNGSGVAALAMASLLDRYNVADFAPVSVERYHLLAEIARIGYAERDVFVGDPDAGHVPVERMTSSARADILARRISLSGRLTDVTPITMPEHKDTVFLSVVDKDRTAVSFINSIFDDFGSGIVAPECGVLLHNRGFGFVLEPGHPNVLAGGKRPMHTILPAMLTRGGECVLSFGVTGGHFQPIGQVQILSNLLDHEMSVQEAIDQPRIFARGDQLDVEATVPAKVVEGLRALGHLPTRAQNPLGTAQAIWIDRKRGLLRGGADPRRDGIALGY</sequence>
<comment type="catalytic activity">
    <reaction evidence="3 6">
        <text>an N-terminal (5-L-glutamyl)-[peptide] + an alpha-amino acid = 5-L-glutamyl amino acid + an N-terminal L-alpha-aminoacyl-[peptide]</text>
        <dbReference type="Rhea" id="RHEA:23904"/>
        <dbReference type="Rhea" id="RHEA-COMP:9780"/>
        <dbReference type="Rhea" id="RHEA-COMP:9795"/>
        <dbReference type="ChEBI" id="CHEBI:77644"/>
        <dbReference type="ChEBI" id="CHEBI:78597"/>
        <dbReference type="ChEBI" id="CHEBI:78599"/>
        <dbReference type="ChEBI" id="CHEBI:78608"/>
        <dbReference type="EC" id="2.3.2.2"/>
    </reaction>
</comment>
<dbReference type="UniPathway" id="UPA00204"/>
<comment type="caution">
    <text evidence="7">The sequence shown here is derived from an EMBL/GenBank/DDBJ whole genome shotgun (WGS) entry which is preliminary data.</text>
</comment>
<comment type="catalytic activity">
    <reaction evidence="1 6">
        <text>an S-substituted glutathione + H2O = an S-substituted L-cysteinylglycine + L-glutamate</text>
        <dbReference type="Rhea" id="RHEA:59468"/>
        <dbReference type="ChEBI" id="CHEBI:15377"/>
        <dbReference type="ChEBI" id="CHEBI:29985"/>
        <dbReference type="ChEBI" id="CHEBI:90779"/>
        <dbReference type="ChEBI" id="CHEBI:143103"/>
        <dbReference type="EC" id="3.4.19.13"/>
    </reaction>
</comment>
<dbReference type="InterPro" id="IPR029055">
    <property type="entry name" value="Ntn_hydrolases_N"/>
</dbReference>